<comment type="caution">
    <text evidence="3">The sequence shown here is derived from an EMBL/GenBank/DDBJ whole genome shotgun (WGS) entry which is preliminary data.</text>
</comment>
<reference evidence="4" key="1">
    <citation type="journal article" date="2019" name="Int. J. Syst. Evol. Microbiol.">
        <title>The Global Catalogue of Microorganisms (GCM) 10K type strain sequencing project: providing services to taxonomists for standard genome sequencing and annotation.</title>
        <authorList>
            <consortium name="The Broad Institute Genomics Platform"/>
            <consortium name="The Broad Institute Genome Sequencing Center for Infectious Disease"/>
            <person name="Wu L."/>
            <person name="Ma J."/>
        </authorList>
    </citation>
    <scope>NUCLEOTIDE SEQUENCE [LARGE SCALE GENOMIC DNA]</scope>
    <source>
        <strain evidence="4">CGMCC 4.1721</strain>
    </source>
</reference>
<keyword evidence="4" id="KW-1185">Reference proteome</keyword>
<evidence type="ECO:0000313" key="3">
    <source>
        <dbReference type="EMBL" id="MFC5169918.1"/>
    </source>
</evidence>
<feature type="compositionally biased region" description="Basic and acidic residues" evidence="1">
    <location>
        <begin position="144"/>
        <end position="154"/>
    </location>
</feature>
<feature type="compositionally biased region" description="Low complexity" evidence="1">
    <location>
        <begin position="87"/>
        <end position="99"/>
    </location>
</feature>
<feature type="region of interest" description="Disordered" evidence="1">
    <location>
        <begin position="72"/>
        <end position="297"/>
    </location>
</feature>
<keyword evidence="2" id="KW-0812">Transmembrane</keyword>
<gene>
    <name evidence="3" type="ORF">ACFPRK_04770</name>
</gene>
<protein>
    <recommendedName>
        <fullName evidence="5">Integral membrane protein</fullName>
    </recommendedName>
</protein>
<evidence type="ECO:0008006" key="5">
    <source>
        <dbReference type="Google" id="ProtNLM"/>
    </source>
</evidence>
<name>A0ABW0AYB6_9ACTN</name>
<dbReference type="EMBL" id="JBHSKI010000001">
    <property type="protein sequence ID" value="MFC5169918.1"/>
    <property type="molecule type" value="Genomic_DNA"/>
</dbReference>
<proteinExistence type="predicted"/>
<evidence type="ECO:0000256" key="2">
    <source>
        <dbReference type="SAM" id="Phobius"/>
    </source>
</evidence>
<feature type="compositionally biased region" description="Low complexity" evidence="1">
    <location>
        <begin position="240"/>
        <end position="257"/>
    </location>
</feature>
<keyword evidence="2" id="KW-1133">Transmembrane helix</keyword>
<feature type="compositionally biased region" description="Gly residues" evidence="1">
    <location>
        <begin position="207"/>
        <end position="219"/>
    </location>
</feature>
<evidence type="ECO:0000313" key="4">
    <source>
        <dbReference type="Proteomes" id="UP001596208"/>
    </source>
</evidence>
<feature type="transmembrane region" description="Helical" evidence="2">
    <location>
        <begin position="401"/>
        <end position="419"/>
    </location>
</feature>
<feature type="compositionally biased region" description="Pro residues" evidence="1">
    <location>
        <begin position="258"/>
        <end position="267"/>
    </location>
</feature>
<accession>A0ABW0AYB6</accession>
<feature type="transmembrane region" description="Helical" evidence="2">
    <location>
        <begin position="360"/>
        <end position="379"/>
    </location>
</feature>
<evidence type="ECO:0000256" key="1">
    <source>
        <dbReference type="SAM" id="MobiDB-lite"/>
    </source>
</evidence>
<organism evidence="3 4">
    <name type="scientific">Streptomyces mutomycini</name>
    <dbReference type="NCBI Taxonomy" id="284036"/>
    <lineage>
        <taxon>Bacteria</taxon>
        <taxon>Bacillati</taxon>
        <taxon>Actinomycetota</taxon>
        <taxon>Actinomycetes</taxon>
        <taxon>Kitasatosporales</taxon>
        <taxon>Streptomycetaceae</taxon>
        <taxon>Streptomyces</taxon>
    </lineage>
</organism>
<feature type="transmembrane region" description="Helical" evidence="2">
    <location>
        <begin position="320"/>
        <end position="348"/>
    </location>
</feature>
<dbReference type="RefSeq" id="WP_065849280.1">
    <property type="nucleotide sequence ID" value="NZ_JBHSKI010000001.1"/>
</dbReference>
<sequence>MGIESDQLVYDYLSRVGDLAQQQQLSPGARMRLVATLRGEIDRQRGTDGSDSPAVVRRILGRLGAPGELVAAASESGDGTVPLPQPRADAATDAAGTRGVPRARRSVLRKDASRKGASSGKEPGAAKPWAKKSGVKEPGAAKRWVREPGVKEPGPEEGDAGVPAPAEPGTGWPSASAPHMAGLDQAPAVGEPSEGGHEWWRIEPGPFGEGAQGVQGPMGAGTAVPGFVGGLESPELFGLPGTPKAPGTAKAPGAQQPPGAPKAPGPRVPEDGEDSGPAAAGKEAVPAPVPRPRRGLRLRRPRRAVADAEAAARPRLSNPLLLLAAALLVAGAVLGSWLALAGGWLLAYSSRKFSRAEAKWVAMGLPGVVVAGAFVWVWGRTDGRWGEPLAEDAVGDAMTDVWPVVVRVAAVASALYLVWRARRLRG</sequence>
<dbReference type="Proteomes" id="UP001596208">
    <property type="component" value="Unassembled WGS sequence"/>
</dbReference>
<keyword evidence="2" id="KW-0472">Membrane</keyword>